<dbReference type="EMBL" id="SJPI01000002">
    <property type="protein sequence ID" value="TWT50486.1"/>
    <property type="molecule type" value="Genomic_DNA"/>
</dbReference>
<evidence type="ECO:0000313" key="2">
    <source>
        <dbReference type="Proteomes" id="UP000316598"/>
    </source>
</evidence>
<protein>
    <submittedName>
        <fullName evidence="1">Uncharacterized protein</fullName>
    </submittedName>
</protein>
<keyword evidence="2" id="KW-1185">Reference proteome</keyword>
<dbReference type="AlphaFoldDB" id="A0A5C5WI59"/>
<comment type="caution">
    <text evidence="1">The sequence shown here is derived from an EMBL/GenBank/DDBJ whole genome shotgun (WGS) entry which is preliminary data.</text>
</comment>
<reference evidence="1 2" key="1">
    <citation type="submission" date="2019-02" db="EMBL/GenBank/DDBJ databases">
        <title>Deep-cultivation of Planctomycetes and their phenomic and genomic characterization uncovers novel biology.</title>
        <authorList>
            <person name="Wiegand S."/>
            <person name="Jogler M."/>
            <person name="Boedeker C."/>
            <person name="Pinto D."/>
            <person name="Vollmers J."/>
            <person name="Rivas-Marin E."/>
            <person name="Kohn T."/>
            <person name="Peeters S.H."/>
            <person name="Heuer A."/>
            <person name="Rast P."/>
            <person name="Oberbeckmann S."/>
            <person name="Bunk B."/>
            <person name="Jeske O."/>
            <person name="Meyerdierks A."/>
            <person name="Storesund J.E."/>
            <person name="Kallscheuer N."/>
            <person name="Luecker S."/>
            <person name="Lage O.M."/>
            <person name="Pohl T."/>
            <person name="Merkel B.J."/>
            <person name="Hornburger P."/>
            <person name="Mueller R.-W."/>
            <person name="Bruemmer F."/>
            <person name="Labrenz M."/>
            <person name="Spormann A.M."/>
            <person name="Op Den Camp H."/>
            <person name="Overmann J."/>
            <person name="Amann R."/>
            <person name="Jetten M.S.M."/>
            <person name="Mascher T."/>
            <person name="Medema M.H."/>
            <person name="Devos D.P."/>
            <person name="Kaster A.-K."/>
            <person name="Ovreas L."/>
            <person name="Rohde M."/>
            <person name="Galperin M.Y."/>
            <person name="Jogler C."/>
        </authorList>
    </citation>
    <scope>NUCLEOTIDE SEQUENCE [LARGE SCALE GENOMIC DNA]</scope>
    <source>
        <strain evidence="1 2">Pla22</strain>
    </source>
</reference>
<evidence type="ECO:0000313" key="1">
    <source>
        <dbReference type="EMBL" id="TWT50486.1"/>
    </source>
</evidence>
<accession>A0A5C5WI59</accession>
<dbReference type="Proteomes" id="UP000316598">
    <property type="component" value="Unassembled WGS sequence"/>
</dbReference>
<gene>
    <name evidence="1" type="ORF">Pla22_32290</name>
</gene>
<organism evidence="1 2">
    <name type="scientific">Rubripirellula amarantea</name>
    <dbReference type="NCBI Taxonomy" id="2527999"/>
    <lineage>
        <taxon>Bacteria</taxon>
        <taxon>Pseudomonadati</taxon>
        <taxon>Planctomycetota</taxon>
        <taxon>Planctomycetia</taxon>
        <taxon>Pirellulales</taxon>
        <taxon>Pirellulaceae</taxon>
        <taxon>Rubripirellula</taxon>
    </lineage>
</organism>
<name>A0A5C5WI59_9BACT</name>
<sequence>MKFAFKRGYEIGKRLRFIAVIRETRELALRKRQNR</sequence>
<proteinExistence type="predicted"/>